<keyword evidence="4" id="KW-1185">Reference proteome</keyword>
<evidence type="ECO:0000259" key="2">
    <source>
        <dbReference type="Pfam" id="PF10708"/>
    </source>
</evidence>
<dbReference type="Pfam" id="PF10708">
    <property type="entry name" value="DUF2510"/>
    <property type="match status" value="1"/>
</dbReference>
<keyword evidence="1" id="KW-1133">Transmembrane helix</keyword>
<reference evidence="3 4" key="1">
    <citation type="journal article" date="2014" name="Int. J. Syst. Evol. Microbiol.">
        <title>Complete genome sequence of Corynebacterium casei LMG S-19264T (=DSM 44701T), isolated from a smear-ripened cheese.</title>
        <authorList>
            <consortium name="US DOE Joint Genome Institute (JGI-PGF)"/>
            <person name="Walter F."/>
            <person name="Albersmeier A."/>
            <person name="Kalinowski J."/>
            <person name="Ruckert C."/>
        </authorList>
    </citation>
    <scope>NUCLEOTIDE SEQUENCE [LARGE SCALE GENOMIC DNA]</scope>
    <source>
        <strain evidence="3 4">NBRC 112289</strain>
    </source>
</reference>
<sequence>MTQAAPGWYDDGTGRLRWWDGAAWSGDVLDPAPADPIRSLRVERHDDDVDPVVAWARQQAAAQEAAAPVATPDSAALRARPRRRALPWVLGGLLGAIVLAGAGGAVLAMSGAVGDPVDPGAASVVDAYNELWAGGACETAGSVGTAAFIADLGWDDCALLADSQRSFLQSYEDYRVTVDETSVQGELAWVDTSERYRVPGDEEERIDTYRYELVCEGDAWLIDSISAR</sequence>
<keyword evidence="1" id="KW-0472">Membrane</keyword>
<comment type="caution">
    <text evidence="3">The sequence shown here is derived from an EMBL/GenBank/DDBJ whole genome shotgun (WGS) entry which is preliminary data.</text>
</comment>
<accession>A0AA37XCE2</accession>
<dbReference type="RefSeq" id="WP_284234034.1">
    <property type="nucleotide sequence ID" value="NZ_BSUL01000001.1"/>
</dbReference>
<dbReference type="Proteomes" id="UP001157160">
    <property type="component" value="Unassembled WGS sequence"/>
</dbReference>
<evidence type="ECO:0000313" key="3">
    <source>
        <dbReference type="EMBL" id="GMA29698.1"/>
    </source>
</evidence>
<evidence type="ECO:0000313" key="4">
    <source>
        <dbReference type="Proteomes" id="UP001157160"/>
    </source>
</evidence>
<feature type="domain" description="DUF2510" evidence="2">
    <location>
        <begin position="6"/>
        <end position="36"/>
    </location>
</feature>
<keyword evidence="1" id="KW-0812">Transmembrane</keyword>
<dbReference type="EMBL" id="BSUL01000001">
    <property type="protein sequence ID" value="GMA29698.1"/>
    <property type="molecule type" value="Genomic_DNA"/>
</dbReference>
<dbReference type="InterPro" id="IPR018929">
    <property type="entry name" value="DUF2510"/>
</dbReference>
<protein>
    <recommendedName>
        <fullName evidence="2">DUF2510 domain-containing protein</fullName>
    </recommendedName>
</protein>
<proteinExistence type="predicted"/>
<dbReference type="AlphaFoldDB" id="A0AA37XCE2"/>
<evidence type="ECO:0000256" key="1">
    <source>
        <dbReference type="SAM" id="Phobius"/>
    </source>
</evidence>
<feature type="transmembrane region" description="Helical" evidence="1">
    <location>
        <begin position="88"/>
        <end position="109"/>
    </location>
</feature>
<name>A0AA37XCE2_9MICO</name>
<organism evidence="3 4">
    <name type="scientific">Arenivirga flava</name>
    <dbReference type="NCBI Taxonomy" id="1930060"/>
    <lineage>
        <taxon>Bacteria</taxon>
        <taxon>Bacillati</taxon>
        <taxon>Actinomycetota</taxon>
        <taxon>Actinomycetes</taxon>
        <taxon>Micrococcales</taxon>
        <taxon>Microbacteriaceae</taxon>
        <taxon>Arenivirga</taxon>
    </lineage>
</organism>
<gene>
    <name evidence="3" type="ORF">GCM10025874_29510</name>
</gene>